<dbReference type="OrthoDB" id="6123at2759"/>
<evidence type="ECO:0000256" key="1">
    <source>
        <dbReference type="ARBA" id="ARBA00004123"/>
    </source>
</evidence>
<keyword evidence="6" id="KW-0206">Cytoskeleton</keyword>
<dbReference type="PANTHER" id="PTHR13142:SF1">
    <property type="entry name" value="INNER CENTROMERE PROTEIN"/>
    <property type="match status" value="1"/>
</dbReference>
<feature type="region of interest" description="Disordered" evidence="8">
    <location>
        <begin position="175"/>
        <end position="369"/>
    </location>
</feature>
<feature type="compositionally biased region" description="Basic and acidic residues" evidence="8">
    <location>
        <begin position="696"/>
        <end position="710"/>
    </location>
</feature>
<feature type="region of interest" description="Disordered" evidence="8">
    <location>
        <begin position="468"/>
        <end position="540"/>
    </location>
</feature>
<feature type="region of interest" description="Disordered" evidence="8">
    <location>
        <begin position="601"/>
        <end position="1049"/>
    </location>
</feature>
<proteinExistence type="inferred from homology"/>
<protein>
    <recommendedName>
        <fullName evidence="9">Inner centromere protein ARK-binding domain-containing protein</fullName>
    </recommendedName>
</protein>
<feature type="region of interest" description="Disordered" evidence="8">
    <location>
        <begin position="1084"/>
        <end position="1163"/>
    </location>
</feature>
<dbReference type="EMBL" id="LFZO01000830">
    <property type="protein sequence ID" value="KXS96474.1"/>
    <property type="molecule type" value="Genomic_DNA"/>
</dbReference>
<evidence type="ECO:0000256" key="5">
    <source>
        <dbReference type="ARBA" id="ARBA00022829"/>
    </source>
</evidence>
<comment type="similarity">
    <text evidence="3">Belongs to the INCENP family.</text>
</comment>
<evidence type="ECO:0000256" key="8">
    <source>
        <dbReference type="SAM" id="MobiDB-lite"/>
    </source>
</evidence>
<dbReference type="InterPro" id="IPR005635">
    <property type="entry name" value="Inner_centromere_prot_ARK-bd"/>
</dbReference>
<dbReference type="STRING" id="113226.A0A139H203"/>
<name>A0A139H203_9PEZI</name>
<feature type="compositionally biased region" description="Basic and acidic residues" evidence="8">
    <location>
        <begin position="813"/>
        <end position="862"/>
    </location>
</feature>
<feature type="compositionally biased region" description="Polar residues" evidence="8">
    <location>
        <begin position="607"/>
        <end position="618"/>
    </location>
</feature>
<feature type="compositionally biased region" description="Basic and acidic residues" evidence="8">
    <location>
        <begin position="256"/>
        <end position="285"/>
    </location>
</feature>
<feature type="domain" description="Inner centromere protein ARK-binding" evidence="9">
    <location>
        <begin position="1140"/>
        <end position="1196"/>
    </location>
</feature>
<evidence type="ECO:0000313" key="11">
    <source>
        <dbReference type="Proteomes" id="UP000073492"/>
    </source>
</evidence>
<evidence type="ECO:0000256" key="6">
    <source>
        <dbReference type="ARBA" id="ARBA00023212"/>
    </source>
</evidence>
<dbReference type="Proteomes" id="UP000073492">
    <property type="component" value="Unassembled WGS sequence"/>
</dbReference>
<keyword evidence="5" id="KW-0159">Chromosome partition</keyword>
<organism evidence="10 11">
    <name type="scientific">Pseudocercospora musae</name>
    <dbReference type="NCBI Taxonomy" id="113226"/>
    <lineage>
        <taxon>Eukaryota</taxon>
        <taxon>Fungi</taxon>
        <taxon>Dikarya</taxon>
        <taxon>Ascomycota</taxon>
        <taxon>Pezizomycotina</taxon>
        <taxon>Dothideomycetes</taxon>
        <taxon>Dothideomycetidae</taxon>
        <taxon>Mycosphaerellales</taxon>
        <taxon>Mycosphaerellaceae</taxon>
        <taxon>Pseudocercospora</taxon>
    </lineage>
</organism>
<feature type="compositionally biased region" description="Acidic residues" evidence="8">
    <location>
        <begin position="1143"/>
        <end position="1154"/>
    </location>
</feature>
<evidence type="ECO:0000259" key="9">
    <source>
        <dbReference type="Pfam" id="PF03941"/>
    </source>
</evidence>
<evidence type="ECO:0000256" key="4">
    <source>
        <dbReference type="ARBA" id="ARBA00022490"/>
    </source>
</evidence>
<comment type="caution">
    <text evidence="10">The sequence shown here is derived from an EMBL/GenBank/DDBJ whole genome shotgun (WGS) entry which is preliminary data.</text>
</comment>
<feature type="compositionally biased region" description="Polar residues" evidence="8">
    <location>
        <begin position="751"/>
        <end position="783"/>
    </location>
</feature>
<evidence type="ECO:0000256" key="7">
    <source>
        <dbReference type="ARBA" id="ARBA00023242"/>
    </source>
</evidence>
<feature type="compositionally biased region" description="Basic and acidic residues" evidence="8">
    <location>
        <begin position="578"/>
        <end position="587"/>
    </location>
</feature>
<accession>A0A139H203</accession>
<evidence type="ECO:0000313" key="10">
    <source>
        <dbReference type="EMBL" id="KXS96474.1"/>
    </source>
</evidence>
<feature type="region of interest" description="Disordered" evidence="8">
    <location>
        <begin position="557"/>
        <end position="587"/>
    </location>
</feature>
<feature type="compositionally biased region" description="Polar residues" evidence="8">
    <location>
        <begin position="568"/>
        <end position="577"/>
    </location>
</feature>
<evidence type="ECO:0000256" key="3">
    <source>
        <dbReference type="ARBA" id="ARBA00010042"/>
    </source>
</evidence>
<keyword evidence="7" id="KW-0539">Nucleus</keyword>
<keyword evidence="11" id="KW-1185">Reference proteome</keyword>
<feature type="region of interest" description="Disordered" evidence="8">
    <location>
        <begin position="125"/>
        <end position="151"/>
    </location>
</feature>
<feature type="compositionally biased region" description="Basic and acidic residues" evidence="8">
    <location>
        <begin position="870"/>
        <end position="942"/>
    </location>
</feature>
<dbReference type="GO" id="GO:0005634">
    <property type="term" value="C:nucleus"/>
    <property type="evidence" value="ECO:0007669"/>
    <property type="project" value="UniProtKB-SubCell"/>
</dbReference>
<sequence length="1251" mass="138467">MAAAKSRAMPVGSPQWIQSERDQATDMIEQEVEEFSFSVRNELEWLNEHMADIFSKNEVNFADMFKTPGKLRGRTPRTARKVNALAPRQPLTDRFAPNAQPAPAPLSAQKNAFYEKVAQFQITEDEENRVPLKAPVSRGTSPQRAGKPYTDSGYHGMMTEDEMELEVLTQTETIAPSSQCGETQKVPLRDDQPPPQRLRDAKGDDTGASDDSFVSAKEQRTQEVETAQAADEEMVGVPGDTQPWTQEEIALMEEMQDAKSGPESEDKAMDEAEAEKHPDNDKENDVDMDMEDASNHSDASSPEKPLNRKSSFTFSSLPAREPLTAKRSMGHMDAHRSSVFSKSIGAKHAEGQIEEQGGQTKAVDARAHSKTTAQMLHDRINLLGKSKEPRASKSIPSIALAAQTAYPQLPDSEQNEAAMDKTFKFPQKTPASANALVEDDDDDWIAPTKPAHALNEKASEATITQANQHLSSPARPAMHQKSISTTIMPSPTRDEMAPETRLQKTMSVSHPNLAEALESTTPMGSPARKGNDGPLSASKSRLWSALKSAKNIFASSASTSAAAKLEAHNNSPALSRSPTRDHGEESHKLFNMTGAIWSKTDVLASPVRNNSVISFSPSRKTRHSNESEKKREKEIKAQEKAAAELEKAREKERQKAAKQQAEEKAKAEKAAKAEAVMAEKEERERQQAAAKAAAAEADRPATSDSDKVTDSEMPPPPPPKSGTMAAGKLRAPGRLMRPTKESAKAAPVNIRVTSQAQRAAQGPTAQFSLSKSQYGDLASSTPGNPAGPRTGSAQGHRPGTVGGNSRVKALEAAARKKEADEKAAQKKAEQKRGLERKRAEKAEQEKRAEEERKAAEQQRIQEAKLAAQRKAADRQAAEQRKREQERIEQQRREQERLEQRREQERVEQQRREMERARQEEEARKAKEAHDLAEAIRREREQKMQAQPRGDLPGTLRQLTKNTVPAVNPAKPAKRQLPAEDEAPQSQRPGILRGPPSYQQTDAKRRRTNEEQDDQPNQRNSVMAPPKRPSTLRKETMGKFSGYTHAPPPAQHHASIFKATVTAQHQMQHKSTHPSQLVQTSSARIPFADSSNPPAPHHISSSSSHYDASKFKTPARPQQAHPKSAKTTPHYPQGDNIELPDIATDSEDEDSEDETSGFRAPSWTASPALRELLTQQQLVDPEAVFGPIPDLKMDEVFKNSKNQERLKRFRERGSSAMWVETGDAVTSAEKRRDMELRERVVREGGWRYEPHA</sequence>
<dbReference type="GO" id="GO:0007059">
    <property type="term" value="P:chromosome segregation"/>
    <property type="evidence" value="ECO:0007669"/>
    <property type="project" value="UniProtKB-KW"/>
</dbReference>
<dbReference type="PANTHER" id="PTHR13142">
    <property type="entry name" value="INNER CENTROMERE PROTEIN"/>
    <property type="match status" value="1"/>
</dbReference>
<comment type="subcellular location">
    <subcellularLocation>
        <location evidence="2">Cytoplasm</location>
        <location evidence="2">Cytoskeleton</location>
        <location evidence="2">Spindle</location>
    </subcellularLocation>
    <subcellularLocation>
        <location evidence="1">Nucleus</location>
    </subcellularLocation>
</comment>
<dbReference type="GO" id="GO:0005819">
    <property type="term" value="C:spindle"/>
    <property type="evidence" value="ECO:0007669"/>
    <property type="project" value="UniProtKB-SubCell"/>
</dbReference>
<dbReference type="AlphaFoldDB" id="A0A139H203"/>
<feature type="compositionally biased region" description="Basic and acidic residues" evidence="8">
    <location>
        <begin position="492"/>
        <end position="502"/>
    </location>
</feature>
<reference evidence="10 11" key="1">
    <citation type="submission" date="2015-07" db="EMBL/GenBank/DDBJ databases">
        <title>Comparative genomics of the Sigatoka disease complex on banana suggests a link between parallel evolutionary changes in Pseudocercospora fijiensis and Pseudocercospora eumusae and increased virulence on the banana host.</title>
        <authorList>
            <person name="Chang T.-C."/>
            <person name="Salvucci A."/>
            <person name="Crous P.W."/>
            <person name="Stergiopoulos I."/>
        </authorList>
    </citation>
    <scope>NUCLEOTIDE SEQUENCE [LARGE SCALE GENOMIC DNA]</scope>
    <source>
        <strain evidence="10 11">CBS 116634</strain>
    </source>
</reference>
<gene>
    <name evidence="10" type="ORF">AC579_3985</name>
</gene>
<dbReference type="Pfam" id="PF03941">
    <property type="entry name" value="INCENP_ARK-bind"/>
    <property type="match status" value="1"/>
</dbReference>
<feature type="compositionally biased region" description="Basic and acidic residues" evidence="8">
    <location>
        <begin position="623"/>
        <end position="686"/>
    </location>
</feature>
<evidence type="ECO:0000256" key="2">
    <source>
        <dbReference type="ARBA" id="ARBA00004186"/>
    </source>
</evidence>
<keyword evidence="4" id="KW-0963">Cytoplasm</keyword>
<feature type="compositionally biased region" description="Basic and acidic residues" evidence="8">
    <location>
        <begin position="187"/>
        <end position="205"/>
    </location>
</feature>